<dbReference type="PANTHER" id="PTHR43191">
    <property type="entry name" value="RRNA METHYLTRANSFERASE 3"/>
    <property type="match status" value="1"/>
</dbReference>
<evidence type="ECO:0000256" key="3">
    <source>
        <dbReference type="ARBA" id="ARBA00022679"/>
    </source>
</evidence>
<evidence type="ECO:0000256" key="2">
    <source>
        <dbReference type="ARBA" id="ARBA00022603"/>
    </source>
</evidence>
<keyword evidence="2 5" id="KW-0489">Methyltransferase</keyword>
<sequence>MKRIESVKNSFVKKMKQLYQRKHREKEGLFLAEGFHLVEEAFNANIRIDQFIVQEGTNLPSRIPFSGFELTIVSKEVMKELSSTETPQGIIAVCHLPEEEKITIEKGKKYLLVDGVQDPGNVGTLIRTADAVGLQAVLLGSGTVDPYNEKVIRASQGSLFHLPVIKGDIGEWMKTLQAKGIPIFGTAIEKGTSYTAIERQKEFALIVGNEGRGVNKEWLNKSDQIIYVPIYGNAESLNVSVATGILLYHLNDVR</sequence>
<dbReference type="Gene3D" id="3.30.1330.30">
    <property type="match status" value="1"/>
</dbReference>
<dbReference type="InterPro" id="IPR001537">
    <property type="entry name" value="SpoU_MeTrfase"/>
</dbReference>
<dbReference type="Pfam" id="PF22435">
    <property type="entry name" value="MRM3-like_sub_bind"/>
    <property type="match status" value="1"/>
</dbReference>
<dbReference type="InterPro" id="IPR013123">
    <property type="entry name" value="SpoU_subst-bd"/>
</dbReference>
<dbReference type="PANTHER" id="PTHR43191:SF2">
    <property type="entry name" value="RRNA METHYLTRANSFERASE 3, MITOCHONDRIAL"/>
    <property type="match status" value="1"/>
</dbReference>
<dbReference type="InterPro" id="IPR029026">
    <property type="entry name" value="tRNA_m1G_MTases_N"/>
</dbReference>
<accession>A0ABW0U7R6</accession>
<dbReference type="Proteomes" id="UP001596143">
    <property type="component" value="Unassembled WGS sequence"/>
</dbReference>
<evidence type="ECO:0000313" key="6">
    <source>
        <dbReference type="Proteomes" id="UP001596143"/>
    </source>
</evidence>
<dbReference type="Gene3D" id="3.40.1280.10">
    <property type="match status" value="1"/>
</dbReference>
<dbReference type="Pfam" id="PF00588">
    <property type="entry name" value="SpoU_methylase"/>
    <property type="match status" value="1"/>
</dbReference>
<feature type="domain" description="RNA 2-O ribose methyltransferase substrate binding" evidence="4">
    <location>
        <begin position="31"/>
        <end position="100"/>
    </location>
</feature>
<dbReference type="InterPro" id="IPR051259">
    <property type="entry name" value="rRNA_Methyltransferase"/>
</dbReference>
<dbReference type="GO" id="GO:0032259">
    <property type="term" value="P:methylation"/>
    <property type="evidence" value="ECO:0007669"/>
    <property type="project" value="UniProtKB-KW"/>
</dbReference>
<dbReference type="GO" id="GO:0008168">
    <property type="term" value="F:methyltransferase activity"/>
    <property type="evidence" value="ECO:0007669"/>
    <property type="project" value="UniProtKB-KW"/>
</dbReference>
<dbReference type="InterPro" id="IPR029064">
    <property type="entry name" value="Ribosomal_eL30-like_sf"/>
</dbReference>
<evidence type="ECO:0000259" key="4">
    <source>
        <dbReference type="SMART" id="SM00967"/>
    </source>
</evidence>
<dbReference type="InterPro" id="IPR053888">
    <property type="entry name" value="MRM3-like_sub_bind"/>
</dbReference>
<reference evidence="6" key="1">
    <citation type="journal article" date="2019" name="Int. J. Syst. Evol. Microbiol.">
        <title>The Global Catalogue of Microorganisms (GCM) 10K type strain sequencing project: providing services to taxonomists for standard genome sequencing and annotation.</title>
        <authorList>
            <consortium name="The Broad Institute Genomics Platform"/>
            <consortium name="The Broad Institute Genome Sequencing Center for Infectious Disease"/>
            <person name="Wu L."/>
            <person name="Ma J."/>
        </authorList>
    </citation>
    <scope>NUCLEOTIDE SEQUENCE [LARGE SCALE GENOMIC DNA]</scope>
    <source>
        <strain evidence="6">CGMCC 1.15790</strain>
    </source>
</reference>
<keyword evidence="3" id="KW-0808">Transferase</keyword>
<organism evidence="5 6">
    <name type="scientific">Aliibacillus thermotolerans</name>
    <dbReference type="NCBI Taxonomy" id="1834418"/>
    <lineage>
        <taxon>Bacteria</taxon>
        <taxon>Bacillati</taxon>
        <taxon>Bacillota</taxon>
        <taxon>Bacilli</taxon>
        <taxon>Bacillales</taxon>
        <taxon>Bacillaceae</taxon>
        <taxon>Aliibacillus</taxon>
    </lineage>
</organism>
<evidence type="ECO:0000256" key="1">
    <source>
        <dbReference type="ARBA" id="ARBA00007228"/>
    </source>
</evidence>
<dbReference type="SUPFAM" id="SSF55315">
    <property type="entry name" value="L30e-like"/>
    <property type="match status" value="1"/>
</dbReference>
<dbReference type="RefSeq" id="WP_270897250.1">
    <property type="nucleotide sequence ID" value="NZ_JBHSPF010000059.1"/>
</dbReference>
<proteinExistence type="inferred from homology"/>
<gene>
    <name evidence="5" type="ORF">ACFPTR_11750</name>
</gene>
<evidence type="ECO:0000313" key="5">
    <source>
        <dbReference type="EMBL" id="MFC5629527.1"/>
    </source>
</evidence>
<dbReference type="InterPro" id="IPR029028">
    <property type="entry name" value="Alpha/beta_knot_MTases"/>
</dbReference>
<name>A0ABW0U7R6_9BACI</name>
<dbReference type="SMART" id="SM00967">
    <property type="entry name" value="SpoU_sub_bind"/>
    <property type="match status" value="1"/>
</dbReference>
<comment type="caution">
    <text evidence="5">The sequence shown here is derived from an EMBL/GenBank/DDBJ whole genome shotgun (WGS) entry which is preliminary data.</text>
</comment>
<dbReference type="SUPFAM" id="SSF75217">
    <property type="entry name" value="alpha/beta knot"/>
    <property type="match status" value="1"/>
</dbReference>
<comment type="similarity">
    <text evidence="1">Belongs to the class IV-like SAM-binding methyltransferase superfamily. RNA methyltransferase TrmH family.</text>
</comment>
<keyword evidence="6" id="KW-1185">Reference proteome</keyword>
<protein>
    <submittedName>
        <fullName evidence="5">TrmH family RNA methyltransferase</fullName>
    </submittedName>
</protein>
<dbReference type="CDD" id="cd18095">
    <property type="entry name" value="SpoU-like_rRNA-MTase"/>
    <property type="match status" value="1"/>
</dbReference>
<dbReference type="EMBL" id="JBHSPF010000059">
    <property type="protein sequence ID" value="MFC5629527.1"/>
    <property type="molecule type" value="Genomic_DNA"/>
</dbReference>